<sequence length="721" mass="81943">KAKESGTNKDKGRSKKWREILSFPHVSVARRILRTIEVSYDYIVLGQPIGKKQFWLFCSSKPALNNLVNFFDAIERYEISSNDAGISIAKDIFAGYLSQESTSRIKQFSDEELATVESRINQLTPNTPPPRDLFYNLHSMAEHWLRTTVFIAFTKSIYFQRYLQWKWLERRPVTKDTFRMYRVLGKGGFGEVCACQVRATGKLYACKKLEKKRIKKRRGEQLAYAEKKILQKVNSRFVVSLAYTFETKDALCLVLTIMNGGDLKFHIHNMGSTPGFPESRARFYAAEITLGLEHLHSLRIAYRDLKPENILIDDQGHVRISDLGLAVEIEPNCTLKGRVGTAGYMAPEVVRGERYSFSPDWFGLGCIVYEMIMGQPPFRKRRERVKREEVDRRVCEDAEEYNFKFSETSKDFCKLLLRKNKTERLGCDANGAAAVKAHQWFEVMNWKRLEAGLIEPPFTPDPHAVYAKDVLDIEQFSTVRGVKIEAEDYAFYRKFCSGAVSIPWQNEMIETECFDDLNIFYNADGTLVADLDESCPPLDNLEETNCCARLRTRFLSVRSRRLNNSNNTHNSDFQSDDSTASRTIESFRPSHLIDGYQTDCSSDDDGEALLEAAKRTAQQDVTEPPISPAVPNTAPLEAIADVGDVSATEDSPLMHMSPLVGNAASVKVDDPSSVKPSASSSPHFSKDTVERRSKAPANSQQNHQQQQSKRSLPFRLWCCCK</sequence>
<feature type="non-terminal residue" evidence="16">
    <location>
        <position position="1"/>
    </location>
</feature>
<evidence type="ECO:0000256" key="11">
    <source>
        <dbReference type="RuleBase" id="RU000308"/>
    </source>
</evidence>
<evidence type="ECO:0000259" key="15">
    <source>
        <dbReference type="PROSITE" id="PS51285"/>
    </source>
</evidence>
<dbReference type="EMBL" id="GEEE01003231">
    <property type="protein sequence ID" value="JAP59994.1"/>
    <property type="molecule type" value="Transcribed_RNA"/>
</dbReference>
<dbReference type="GO" id="GO:0009966">
    <property type="term" value="P:regulation of signal transduction"/>
    <property type="evidence" value="ECO:0007669"/>
    <property type="project" value="TreeGrafter"/>
</dbReference>
<dbReference type="InterPro" id="IPR000239">
    <property type="entry name" value="GPCR_kinase"/>
</dbReference>
<evidence type="ECO:0000256" key="3">
    <source>
        <dbReference type="ARBA" id="ARBA00022553"/>
    </source>
</evidence>
<dbReference type="SMART" id="SM00220">
    <property type="entry name" value="S_TKc"/>
    <property type="match status" value="1"/>
</dbReference>
<keyword evidence="3" id="KW-0597">Phosphoprotein</keyword>
<keyword evidence="2 11" id="KW-0723">Serine/threonine-protein kinase</keyword>
<dbReference type="InterPro" id="IPR011009">
    <property type="entry name" value="Kinase-like_dom_sf"/>
</dbReference>
<reference evidence="16" key="1">
    <citation type="submission" date="2016-01" db="EMBL/GenBank/DDBJ databases">
        <title>Reference transcriptome for the parasite Schistocephalus solidus: insights into the molecular evolution of parasitism.</title>
        <authorList>
            <person name="Hebert F.O."/>
            <person name="Grambauer S."/>
            <person name="Barber I."/>
            <person name="Landry C.R."/>
            <person name="Aubin-Horth N."/>
        </authorList>
    </citation>
    <scope>NUCLEOTIDE SEQUENCE</scope>
</reference>
<dbReference type="EC" id="2.7.11.-" evidence="11"/>
<dbReference type="Gene3D" id="1.10.167.10">
    <property type="entry name" value="Regulator of G-protein Signalling 4, domain 2"/>
    <property type="match status" value="1"/>
</dbReference>
<feature type="domain" description="RGS" evidence="14">
    <location>
        <begin position="44"/>
        <end position="163"/>
    </location>
</feature>
<feature type="active site" description="Proton acceptor" evidence="9">
    <location>
        <position position="304"/>
    </location>
</feature>
<evidence type="ECO:0000313" key="16">
    <source>
        <dbReference type="EMBL" id="JAP59994.1"/>
    </source>
</evidence>
<dbReference type="PROSITE" id="PS50132">
    <property type="entry name" value="RGS"/>
    <property type="match status" value="1"/>
</dbReference>
<dbReference type="InterPro" id="IPR008271">
    <property type="entry name" value="Ser/Thr_kinase_AS"/>
</dbReference>
<feature type="modified residue" description="Cysteine methyl ester" evidence="8">
    <location>
        <position position="547"/>
    </location>
</feature>
<dbReference type="PANTHER" id="PTHR24355:SF28">
    <property type="entry name" value="G PROTEIN-COUPLED RECEPTOR KINASE 2"/>
    <property type="match status" value="1"/>
</dbReference>
<dbReference type="SUPFAM" id="SSF56112">
    <property type="entry name" value="Protein kinase-like (PK-like)"/>
    <property type="match status" value="1"/>
</dbReference>
<gene>
    <name evidence="16" type="ORF">TR84740</name>
</gene>
<comment type="similarity">
    <text evidence="1 11">Belongs to the protein kinase superfamily. AGC Ser/Thr protein kinase family. GPRK subfamily.</text>
</comment>
<name>A0A0V0J4R1_SCHSO</name>
<dbReference type="Pfam" id="PF00615">
    <property type="entry name" value="RGS"/>
    <property type="match status" value="1"/>
</dbReference>
<dbReference type="GO" id="GO:0005524">
    <property type="term" value="F:ATP binding"/>
    <property type="evidence" value="ECO:0007669"/>
    <property type="project" value="UniProtKB-UniRule"/>
</dbReference>
<dbReference type="GO" id="GO:0005737">
    <property type="term" value="C:cytoplasm"/>
    <property type="evidence" value="ECO:0007669"/>
    <property type="project" value="TreeGrafter"/>
</dbReference>
<dbReference type="FunFam" id="1.10.510.10:FF:000074">
    <property type="entry name" value="G protein-coupled receptor kinase"/>
    <property type="match status" value="1"/>
</dbReference>
<dbReference type="InterPro" id="IPR044926">
    <property type="entry name" value="RGS_subdomain_2"/>
</dbReference>
<evidence type="ECO:0000256" key="4">
    <source>
        <dbReference type="ARBA" id="ARBA00022679"/>
    </source>
</evidence>
<keyword evidence="7 10" id="KW-0067">ATP-binding</keyword>
<evidence type="ECO:0000256" key="12">
    <source>
        <dbReference type="SAM" id="MobiDB-lite"/>
    </source>
</evidence>
<evidence type="ECO:0000256" key="10">
    <source>
        <dbReference type="PROSITE-ProRule" id="PRU10141"/>
    </source>
</evidence>
<evidence type="ECO:0000256" key="5">
    <source>
        <dbReference type="ARBA" id="ARBA00022741"/>
    </source>
</evidence>
<keyword evidence="6 11" id="KW-0418">Kinase</keyword>
<dbReference type="PROSITE" id="PS51285">
    <property type="entry name" value="AGC_KINASE_CTER"/>
    <property type="match status" value="1"/>
</dbReference>
<accession>A0A0V0J4R1</accession>
<dbReference type="SMART" id="SM00133">
    <property type="entry name" value="S_TK_X"/>
    <property type="match status" value="1"/>
</dbReference>
<feature type="region of interest" description="Disordered" evidence="12">
    <location>
        <begin position="667"/>
        <end position="712"/>
    </location>
</feature>
<feature type="compositionally biased region" description="Basic and acidic residues" evidence="12">
    <location>
        <begin position="684"/>
        <end position="693"/>
    </location>
</feature>
<protein>
    <recommendedName>
        <fullName evidence="11">G protein-coupled receptor kinase</fullName>
        <ecNumber evidence="11">2.7.11.-</ecNumber>
    </recommendedName>
</protein>
<keyword evidence="4 11" id="KW-0808">Transferase</keyword>
<dbReference type="Gene3D" id="1.10.510.10">
    <property type="entry name" value="Transferase(Phosphotransferase) domain 1"/>
    <property type="match status" value="1"/>
</dbReference>
<evidence type="ECO:0000256" key="9">
    <source>
        <dbReference type="PIRSR" id="PIRSR600239-51"/>
    </source>
</evidence>
<dbReference type="InterPro" id="IPR000961">
    <property type="entry name" value="AGC-kinase_C"/>
</dbReference>
<dbReference type="PANTHER" id="PTHR24355">
    <property type="entry name" value="G PROTEIN-COUPLED RECEPTOR KINASE/RIBOSOMAL PROTEIN S6 KINASE"/>
    <property type="match status" value="1"/>
</dbReference>
<proteinExistence type="inferred from homology"/>
<feature type="compositionally biased region" description="Low complexity" evidence="12">
    <location>
        <begin position="698"/>
        <end position="708"/>
    </location>
</feature>
<dbReference type="PROSITE" id="PS00107">
    <property type="entry name" value="PROTEIN_KINASE_ATP"/>
    <property type="match status" value="1"/>
</dbReference>
<dbReference type="SUPFAM" id="SSF48097">
    <property type="entry name" value="Regulator of G-protein signaling, RGS"/>
    <property type="match status" value="1"/>
</dbReference>
<evidence type="ECO:0000256" key="2">
    <source>
        <dbReference type="ARBA" id="ARBA00022527"/>
    </source>
</evidence>
<dbReference type="InterPro" id="IPR036305">
    <property type="entry name" value="RGS_sf"/>
</dbReference>
<feature type="binding site" evidence="10">
    <location>
        <position position="216"/>
    </location>
    <ligand>
        <name>ATP</name>
        <dbReference type="ChEBI" id="CHEBI:30616"/>
    </ligand>
</feature>
<organism evidence="16">
    <name type="scientific">Schistocephalus solidus</name>
    <name type="common">Tapeworm</name>
    <dbReference type="NCBI Taxonomy" id="70667"/>
    <lineage>
        <taxon>Eukaryota</taxon>
        <taxon>Metazoa</taxon>
        <taxon>Spiralia</taxon>
        <taxon>Lophotrochozoa</taxon>
        <taxon>Platyhelminthes</taxon>
        <taxon>Cestoda</taxon>
        <taxon>Eucestoda</taxon>
        <taxon>Diphyllobothriidea</taxon>
        <taxon>Diphyllobothriidae</taxon>
        <taxon>Schistocephalus</taxon>
    </lineage>
</organism>
<dbReference type="PROSITE" id="PS00108">
    <property type="entry name" value="PROTEIN_KINASE_ST"/>
    <property type="match status" value="1"/>
</dbReference>
<dbReference type="PRINTS" id="PR00717">
    <property type="entry name" value="GPCRKINASE"/>
</dbReference>
<keyword evidence="8" id="KW-0488">Methylation</keyword>
<dbReference type="AlphaFoldDB" id="A0A0V0J4R1"/>
<dbReference type="PROSITE" id="PS50011">
    <property type="entry name" value="PROTEIN_KINASE_DOM"/>
    <property type="match status" value="1"/>
</dbReference>
<evidence type="ECO:0000256" key="7">
    <source>
        <dbReference type="ARBA" id="ARBA00022840"/>
    </source>
</evidence>
<feature type="compositionally biased region" description="Low complexity" evidence="12">
    <location>
        <begin position="673"/>
        <end position="683"/>
    </location>
</feature>
<dbReference type="InterPro" id="IPR000719">
    <property type="entry name" value="Prot_kinase_dom"/>
</dbReference>
<evidence type="ECO:0000259" key="14">
    <source>
        <dbReference type="PROSITE" id="PS50132"/>
    </source>
</evidence>
<evidence type="ECO:0000256" key="6">
    <source>
        <dbReference type="ARBA" id="ARBA00022777"/>
    </source>
</evidence>
<dbReference type="Pfam" id="PF00069">
    <property type="entry name" value="Pkinase"/>
    <property type="match status" value="1"/>
</dbReference>
<evidence type="ECO:0000259" key="13">
    <source>
        <dbReference type="PROSITE" id="PS50011"/>
    </source>
</evidence>
<dbReference type="InterPro" id="IPR017441">
    <property type="entry name" value="Protein_kinase_ATP_BS"/>
</dbReference>
<dbReference type="GO" id="GO:0004703">
    <property type="term" value="F:G protein-coupled receptor kinase activity"/>
    <property type="evidence" value="ECO:0007669"/>
    <property type="project" value="InterPro"/>
</dbReference>
<dbReference type="SMART" id="SM00315">
    <property type="entry name" value="RGS"/>
    <property type="match status" value="1"/>
</dbReference>
<feature type="domain" description="Protein kinase" evidence="13">
    <location>
        <begin position="178"/>
        <end position="441"/>
    </location>
</feature>
<keyword evidence="5 10" id="KW-0547">Nucleotide-binding</keyword>
<feature type="domain" description="AGC-kinase C-terminal" evidence="15">
    <location>
        <begin position="442"/>
        <end position="507"/>
    </location>
</feature>
<evidence type="ECO:0000256" key="8">
    <source>
        <dbReference type="PIRSR" id="PIRSR600239-50"/>
    </source>
</evidence>
<dbReference type="GO" id="GO:0007165">
    <property type="term" value="P:signal transduction"/>
    <property type="evidence" value="ECO:0007669"/>
    <property type="project" value="InterPro"/>
</dbReference>
<dbReference type="Gene3D" id="3.30.200.20">
    <property type="entry name" value="Phosphorylase Kinase, domain 1"/>
    <property type="match status" value="1"/>
</dbReference>
<dbReference type="InterPro" id="IPR016137">
    <property type="entry name" value="RGS"/>
</dbReference>
<evidence type="ECO:0000256" key="1">
    <source>
        <dbReference type="ARBA" id="ARBA00009793"/>
    </source>
</evidence>